<proteinExistence type="predicted"/>
<dbReference type="Proteomes" id="UP000194127">
    <property type="component" value="Unassembled WGS sequence"/>
</dbReference>
<feature type="region of interest" description="Disordered" evidence="1">
    <location>
        <begin position="18"/>
        <end position="47"/>
    </location>
</feature>
<dbReference type="EMBL" id="KZ110603">
    <property type="protein sequence ID" value="OSX58761.1"/>
    <property type="molecule type" value="Genomic_DNA"/>
</dbReference>
<evidence type="ECO:0000256" key="1">
    <source>
        <dbReference type="SAM" id="MobiDB-lite"/>
    </source>
</evidence>
<organism evidence="2 3">
    <name type="scientific">Postia placenta MAD-698-R-SB12</name>
    <dbReference type="NCBI Taxonomy" id="670580"/>
    <lineage>
        <taxon>Eukaryota</taxon>
        <taxon>Fungi</taxon>
        <taxon>Dikarya</taxon>
        <taxon>Basidiomycota</taxon>
        <taxon>Agaricomycotina</taxon>
        <taxon>Agaricomycetes</taxon>
        <taxon>Polyporales</taxon>
        <taxon>Adustoporiaceae</taxon>
        <taxon>Rhodonia</taxon>
    </lineage>
</organism>
<feature type="non-terminal residue" evidence="2">
    <location>
        <position position="1"/>
    </location>
</feature>
<keyword evidence="3" id="KW-1185">Reference proteome</keyword>
<dbReference type="AlphaFoldDB" id="A0A1X6MQT4"/>
<accession>A0A1X6MQT4</accession>
<protein>
    <submittedName>
        <fullName evidence="2">Uncharacterized protein</fullName>
    </submittedName>
</protein>
<dbReference type="GeneID" id="36331539"/>
<reference evidence="2 3" key="1">
    <citation type="submission" date="2017-04" db="EMBL/GenBank/DDBJ databases">
        <title>Genome Sequence of the Model Brown-Rot Fungus Postia placenta SB12.</title>
        <authorList>
            <consortium name="DOE Joint Genome Institute"/>
            <person name="Gaskell J."/>
            <person name="Kersten P."/>
            <person name="Larrondo L.F."/>
            <person name="Canessa P."/>
            <person name="Martinez D."/>
            <person name="Hibbett D."/>
            <person name="Schmoll M."/>
            <person name="Kubicek C.P."/>
            <person name="Martinez A.T."/>
            <person name="Yadav J."/>
            <person name="Master E."/>
            <person name="Magnuson J.K."/>
            <person name="James T."/>
            <person name="Yaver D."/>
            <person name="Berka R."/>
            <person name="Labutti K."/>
            <person name="Lipzen A."/>
            <person name="Aerts A."/>
            <person name="Barry K."/>
            <person name="Henrissat B."/>
            <person name="Blanchette R."/>
            <person name="Grigoriev I."/>
            <person name="Cullen D."/>
        </authorList>
    </citation>
    <scope>NUCLEOTIDE SEQUENCE [LARGE SCALE GENOMIC DNA]</scope>
    <source>
        <strain evidence="2 3">MAD-698-R-SB12</strain>
    </source>
</reference>
<evidence type="ECO:0000313" key="3">
    <source>
        <dbReference type="Proteomes" id="UP000194127"/>
    </source>
</evidence>
<gene>
    <name evidence="2" type="ORF">POSPLADRAFT_1151891</name>
</gene>
<sequence length="216" mass="24626">VWDRAWLVRREKPTEGGSLWKRRRPAEGHTGQSGASFRLGYGTSDDQRHQHFPPDARGWLYYHSPPTHPAIAGEVRYRLLSPTGEYDFEAGKDLQNKLAAVPYSIKLTDIAMDPWYSVLRNILLRDKLVAPDLLERCAAIKRKIGAMRNTYGVKRLLCSIEDPFIADLELQVHRLHVWANDDVHIQTLNLRLGDSRGAHRGRPTYAGLSSHKGIER</sequence>
<name>A0A1X6MQT4_9APHY</name>
<evidence type="ECO:0000313" key="2">
    <source>
        <dbReference type="EMBL" id="OSX58761.1"/>
    </source>
</evidence>
<dbReference type="RefSeq" id="XP_024335555.1">
    <property type="nucleotide sequence ID" value="XM_024486590.1"/>
</dbReference>
<dbReference type="OrthoDB" id="2758168at2759"/>